<dbReference type="EMBL" id="CP000227">
    <property type="protein sequence ID" value="ACM14730.1"/>
    <property type="molecule type" value="Genomic_DNA"/>
</dbReference>
<accession>B9IZ91</accession>
<sequence length="293" mass="34967">MTNWINVQEAMKILEEHYIQVSYKTFTDWLRKLEIPAVPSENRKEGWVIRKEDILAFIDKKRPGLRQILEGYQGLVEDMEQVKLQVKVLMESEQNIGVHVGVWDEEKSCNPLPVKRQVYNDEMKFLYDLLEMVLDELQEVKKQNEWINQAYEQMIGDYNFLYEELQTQRANAEAPVLGEEEEEREEVAKISEKEFHDLLEEQWKKKFPNAMISLEDEEIKRFYIIFHKKLYQQGENQESVIIRKGDFYICPVSQKEYKHINRIYNPVIRKMLDNIIQEENGKKNAMISVGNVL</sequence>
<reference evidence="1 2" key="1">
    <citation type="journal article" date="2009" name="J. Bacteriol.">
        <title>Complete genome sequence of the extremophilic Bacillus cereus strain Q1 with industrial applications.</title>
        <authorList>
            <person name="Xiong Z."/>
            <person name="Jiang Y."/>
            <person name="Qi D."/>
            <person name="Lu H."/>
            <person name="Yang F."/>
            <person name="Yang J."/>
            <person name="Chen L."/>
            <person name="Sun L."/>
            <person name="Xu X."/>
            <person name="Xue Y."/>
            <person name="Zhu Y."/>
            <person name="Jin Q."/>
        </authorList>
    </citation>
    <scope>NUCLEOTIDE SEQUENCE [LARGE SCALE GENOMIC DNA]</scope>
    <source>
        <strain evidence="1 2">Q1</strain>
    </source>
</reference>
<dbReference type="Proteomes" id="UP000000441">
    <property type="component" value="Chromosome"/>
</dbReference>
<protein>
    <recommendedName>
        <fullName evidence="3">DNA-binding protein</fullName>
    </recommendedName>
</protein>
<evidence type="ECO:0008006" key="3">
    <source>
        <dbReference type="Google" id="ProtNLM"/>
    </source>
</evidence>
<evidence type="ECO:0000313" key="2">
    <source>
        <dbReference type="Proteomes" id="UP000000441"/>
    </source>
</evidence>
<evidence type="ECO:0000313" key="1">
    <source>
        <dbReference type="EMBL" id="ACM14730.1"/>
    </source>
</evidence>
<gene>
    <name evidence="1" type="ordered locus">BCQ_4304</name>
</gene>
<dbReference type="KEGG" id="bcq:BCQ_4304"/>
<dbReference type="AlphaFoldDB" id="B9IZ91"/>
<organism evidence="1 2">
    <name type="scientific">Bacillus cereus (strain Q1)</name>
    <dbReference type="NCBI Taxonomy" id="361100"/>
    <lineage>
        <taxon>Bacteria</taxon>
        <taxon>Bacillati</taxon>
        <taxon>Bacillota</taxon>
        <taxon>Bacilli</taxon>
        <taxon>Bacillales</taxon>
        <taxon>Bacillaceae</taxon>
        <taxon>Bacillus</taxon>
        <taxon>Bacillus cereus group</taxon>
    </lineage>
</organism>
<dbReference type="HOGENOM" id="CLU_905044_0_0_9"/>
<name>B9IZ91_BACCQ</name>
<proteinExistence type="predicted"/>